<dbReference type="AlphaFoldDB" id="A0A0A9CL13"/>
<sequence length="53" mass="5944">MVYAIEAEPVVEEGAEELATKQDTTNPEPAQVNRCNLTIVEFGHLLAAWECRR</sequence>
<name>A0A0A9CL13_ARUDO</name>
<reference evidence="1" key="1">
    <citation type="submission" date="2014-09" db="EMBL/GenBank/DDBJ databases">
        <authorList>
            <person name="Magalhaes I.L.F."/>
            <person name="Oliveira U."/>
            <person name="Santos F.R."/>
            <person name="Vidigal T.H.D.A."/>
            <person name="Brescovit A.D."/>
            <person name="Santos A.J."/>
        </authorList>
    </citation>
    <scope>NUCLEOTIDE SEQUENCE</scope>
    <source>
        <tissue evidence="1">Shoot tissue taken approximately 20 cm above the soil surface</tissue>
    </source>
</reference>
<accession>A0A0A9CL13</accession>
<reference evidence="1" key="2">
    <citation type="journal article" date="2015" name="Data Brief">
        <title>Shoot transcriptome of the giant reed, Arundo donax.</title>
        <authorList>
            <person name="Barrero R.A."/>
            <person name="Guerrero F.D."/>
            <person name="Moolhuijzen P."/>
            <person name="Goolsby J.A."/>
            <person name="Tidwell J."/>
            <person name="Bellgard S.E."/>
            <person name="Bellgard M.I."/>
        </authorList>
    </citation>
    <scope>NUCLEOTIDE SEQUENCE</scope>
    <source>
        <tissue evidence="1">Shoot tissue taken approximately 20 cm above the soil surface</tissue>
    </source>
</reference>
<dbReference type="EMBL" id="GBRH01225693">
    <property type="protein sequence ID" value="JAD72202.1"/>
    <property type="molecule type" value="Transcribed_RNA"/>
</dbReference>
<evidence type="ECO:0000313" key="1">
    <source>
        <dbReference type="EMBL" id="JAD72202.1"/>
    </source>
</evidence>
<protein>
    <submittedName>
        <fullName evidence="1">Uncharacterized protein</fullName>
    </submittedName>
</protein>
<organism evidence="1">
    <name type="scientific">Arundo donax</name>
    <name type="common">Giant reed</name>
    <name type="synonym">Donax arundinaceus</name>
    <dbReference type="NCBI Taxonomy" id="35708"/>
    <lineage>
        <taxon>Eukaryota</taxon>
        <taxon>Viridiplantae</taxon>
        <taxon>Streptophyta</taxon>
        <taxon>Embryophyta</taxon>
        <taxon>Tracheophyta</taxon>
        <taxon>Spermatophyta</taxon>
        <taxon>Magnoliopsida</taxon>
        <taxon>Liliopsida</taxon>
        <taxon>Poales</taxon>
        <taxon>Poaceae</taxon>
        <taxon>PACMAD clade</taxon>
        <taxon>Arundinoideae</taxon>
        <taxon>Arundineae</taxon>
        <taxon>Arundo</taxon>
    </lineage>
</organism>
<proteinExistence type="predicted"/>